<dbReference type="AlphaFoldDB" id="A0A1U7NSN6"/>
<evidence type="ECO:0000313" key="3">
    <source>
        <dbReference type="Proteomes" id="UP000186607"/>
    </source>
</evidence>
<name>A0A1U7NSN6_9DEIO</name>
<dbReference type="InterPro" id="IPR006674">
    <property type="entry name" value="HD_domain"/>
</dbReference>
<proteinExistence type="predicted"/>
<protein>
    <recommendedName>
        <fullName evidence="1">HD domain-containing protein</fullName>
    </recommendedName>
</protein>
<dbReference type="Gene3D" id="1.10.3210.10">
    <property type="entry name" value="Hypothetical protein af1432"/>
    <property type="match status" value="1"/>
</dbReference>
<keyword evidence="3" id="KW-1185">Reference proteome</keyword>
<accession>A0A1U7NSN6</accession>
<gene>
    <name evidence="2" type="ORF">BOO71_0013504</name>
</gene>
<dbReference type="Proteomes" id="UP000186607">
    <property type="component" value="Unassembled WGS sequence"/>
</dbReference>
<dbReference type="STRING" id="249408.BOO71_0013504"/>
<dbReference type="SUPFAM" id="SSF109604">
    <property type="entry name" value="HD-domain/PDEase-like"/>
    <property type="match status" value="1"/>
</dbReference>
<sequence>MIFSVTSSMPAQAADPYAAIKAELIAQFALGPGSLQGPQHWQRVEETAVRLAQLGGGDAEVARWFGLFHDAARHSEGADPLHGHRAVRLVDHDRTRLGLTDTQLKLLQWACEHHASGQTTDEPTVGACWDADRLDLPRVGLQPQARYLSTVAGRAQALRLFPTAAGGLGSPG</sequence>
<feature type="domain" description="HD" evidence="1">
    <location>
        <begin position="40"/>
        <end position="121"/>
    </location>
</feature>
<comment type="caution">
    <text evidence="2">The sequence shown here is derived from an EMBL/GenBank/DDBJ whole genome shotgun (WGS) entry which is preliminary data.</text>
</comment>
<evidence type="ECO:0000313" key="2">
    <source>
        <dbReference type="EMBL" id="OLV15917.1"/>
    </source>
</evidence>
<dbReference type="EMBL" id="MSTI01000158">
    <property type="protein sequence ID" value="OLV15917.1"/>
    <property type="molecule type" value="Genomic_DNA"/>
</dbReference>
<reference evidence="2 3" key="1">
    <citation type="submission" date="2017-01" db="EMBL/GenBank/DDBJ databases">
        <title>Genome Analysis of Deinococcus marmoris KOPRI26562.</title>
        <authorList>
            <person name="Kim J.H."/>
            <person name="Oh H.-M."/>
        </authorList>
    </citation>
    <scope>NUCLEOTIDE SEQUENCE [LARGE SCALE GENOMIC DNA]</scope>
    <source>
        <strain evidence="2 3">KOPRI26562</strain>
    </source>
</reference>
<organism evidence="2 3">
    <name type="scientific">Deinococcus marmoris</name>
    <dbReference type="NCBI Taxonomy" id="249408"/>
    <lineage>
        <taxon>Bacteria</taxon>
        <taxon>Thermotogati</taxon>
        <taxon>Deinococcota</taxon>
        <taxon>Deinococci</taxon>
        <taxon>Deinococcales</taxon>
        <taxon>Deinococcaceae</taxon>
        <taxon>Deinococcus</taxon>
    </lineage>
</organism>
<dbReference type="Pfam" id="PF01966">
    <property type="entry name" value="HD"/>
    <property type="match status" value="1"/>
</dbReference>
<evidence type="ECO:0000259" key="1">
    <source>
        <dbReference type="Pfam" id="PF01966"/>
    </source>
</evidence>